<accession>A0ABS9J413</accession>
<dbReference type="Proteomes" id="UP000829517">
    <property type="component" value="Unassembled WGS sequence"/>
</dbReference>
<evidence type="ECO:0000313" key="2">
    <source>
        <dbReference type="Proteomes" id="UP000829517"/>
    </source>
</evidence>
<keyword evidence="2" id="KW-1185">Reference proteome</keyword>
<dbReference type="RefSeq" id="WP_236959139.1">
    <property type="nucleotide sequence ID" value="NZ_JAETXX010000006.1"/>
</dbReference>
<comment type="caution">
    <text evidence="1">The sequence shown here is derived from an EMBL/GenBank/DDBJ whole genome shotgun (WGS) entry which is preliminary data.</text>
</comment>
<protein>
    <submittedName>
        <fullName evidence="1">Uncharacterized protein</fullName>
    </submittedName>
</protein>
<evidence type="ECO:0000313" key="1">
    <source>
        <dbReference type="EMBL" id="MCF8715172.1"/>
    </source>
</evidence>
<sequence>MIRIVYYLLLLVLSLIKEESTSEHTLAQREIIMEHSSKQCFIIFNSLKEKEKSNYSFIKDAIQNKDITTFS</sequence>
<proteinExistence type="predicted"/>
<name>A0ABS9J413_9FLAO</name>
<gene>
    <name evidence="1" type="ORF">JM658_10075</name>
</gene>
<organism evidence="1 2">
    <name type="scientific">Joostella atrarenae</name>
    <dbReference type="NCBI Taxonomy" id="679257"/>
    <lineage>
        <taxon>Bacteria</taxon>
        <taxon>Pseudomonadati</taxon>
        <taxon>Bacteroidota</taxon>
        <taxon>Flavobacteriia</taxon>
        <taxon>Flavobacteriales</taxon>
        <taxon>Flavobacteriaceae</taxon>
        <taxon>Joostella</taxon>
    </lineage>
</organism>
<dbReference type="EMBL" id="JAETXX010000006">
    <property type="protein sequence ID" value="MCF8715172.1"/>
    <property type="molecule type" value="Genomic_DNA"/>
</dbReference>
<reference evidence="1 2" key="1">
    <citation type="submission" date="2021-01" db="EMBL/GenBank/DDBJ databases">
        <title>Genome sequencing of Joostella atrarenae M1-2 (= KCTC 23194).</title>
        <authorList>
            <person name="Zakaria M.R."/>
            <person name="Lam M.Q."/>
            <person name="Chong C.S."/>
        </authorList>
    </citation>
    <scope>NUCLEOTIDE SEQUENCE [LARGE SCALE GENOMIC DNA]</scope>
    <source>
        <strain evidence="1 2">M1-2</strain>
    </source>
</reference>